<evidence type="ECO:0000313" key="1">
    <source>
        <dbReference type="EMBL" id="SVE54086.1"/>
    </source>
</evidence>
<reference evidence="1" key="1">
    <citation type="submission" date="2018-05" db="EMBL/GenBank/DDBJ databases">
        <authorList>
            <person name="Lanie J.A."/>
            <person name="Ng W.-L."/>
            <person name="Kazmierczak K.M."/>
            <person name="Andrzejewski T.M."/>
            <person name="Davidsen T.M."/>
            <person name="Wayne K.J."/>
            <person name="Tettelin H."/>
            <person name="Glass J.I."/>
            <person name="Rusch D."/>
            <person name="Podicherti R."/>
            <person name="Tsui H.-C.T."/>
            <person name="Winkler M.E."/>
        </authorList>
    </citation>
    <scope>NUCLEOTIDE SEQUENCE</scope>
</reference>
<proteinExistence type="predicted"/>
<sequence length="22" mass="2514">MKIIPIRTGTIYCNKTVLTYGK</sequence>
<organism evidence="1">
    <name type="scientific">marine metagenome</name>
    <dbReference type="NCBI Taxonomy" id="408172"/>
    <lineage>
        <taxon>unclassified sequences</taxon>
        <taxon>metagenomes</taxon>
        <taxon>ecological metagenomes</taxon>
    </lineage>
</organism>
<accession>A0A383EB71</accession>
<protein>
    <submittedName>
        <fullName evidence="1">Uncharacterized protein</fullName>
    </submittedName>
</protein>
<dbReference type="AlphaFoldDB" id="A0A383EB71"/>
<feature type="non-terminal residue" evidence="1">
    <location>
        <position position="22"/>
    </location>
</feature>
<dbReference type="EMBL" id="UINC01224457">
    <property type="protein sequence ID" value="SVE54086.1"/>
    <property type="molecule type" value="Genomic_DNA"/>
</dbReference>
<gene>
    <name evidence="1" type="ORF">METZ01_LOCUS506940</name>
</gene>
<name>A0A383EB71_9ZZZZ</name>